<sequence length="44" mass="4379">MITTLAAGEILTLINIDGGTTLNNQPSGSGPAVVSASIVIQRLA</sequence>
<reference evidence="1 2" key="1">
    <citation type="submission" date="2018-01" db="EMBL/GenBank/DDBJ databases">
        <title>Bacillus asahii Genome sequencing and assembly.</title>
        <authorList>
            <person name="Jiang H."/>
            <person name="Feng Y."/>
            <person name="Zhao F."/>
            <person name="Lin X."/>
        </authorList>
    </citation>
    <scope>NUCLEOTIDE SEQUENCE [LARGE SCALE GENOMIC DNA]</scope>
    <source>
        <strain evidence="1 2">OM18</strain>
    </source>
</reference>
<gene>
    <name evidence="1" type="ORF">BAOM_0277</name>
</gene>
<dbReference type="Proteomes" id="UP000283095">
    <property type="component" value="Chromosome"/>
</dbReference>
<dbReference type="EMBL" id="CP026095">
    <property type="protein sequence ID" value="AZV40965.1"/>
    <property type="molecule type" value="Genomic_DNA"/>
</dbReference>
<organism evidence="1 2">
    <name type="scientific">Peribacillus asahii</name>
    <dbReference type="NCBI Taxonomy" id="228899"/>
    <lineage>
        <taxon>Bacteria</taxon>
        <taxon>Bacillati</taxon>
        <taxon>Bacillota</taxon>
        <taxon>Bacilli</taxon>
        <taxon>Bacillales</taxon>
        <taxon>Bacillaceae</taxon>
        <taxon>Peribacillus</taxon>
    </lineage>
</organism>
<dbReference type="KEGG" id="pasa:BAOM_0277"/>
<evidence type="ECO:0000313" key="1">
    <source>
        <dbReference type="EMBL" id="AZV40965.1"/>
    </source>
</evidence>
<evidence type="ECO:0000313" key="2">
    <source>
        <dbReference type="Proteomes" id="UP000283095"/>
    </source>
</evidence>
<name>A0A3Q9RJU7_9BACI</name>
<protein>
    <submittedName>
        <fullName evidence="1">Uncharacterized protein</fullName>
    </submittedName>
</protein>
<proteinExistence type="predicted"/>
<accession>A0A3Q9RJU7</accession>
<dbReference type="AlphaFoldDB" id="A0A3Q9RJU7"/>